<name>A0A9X3SBN1_9ACTN</name>
<feature type="region of interest" description="Disordered" evidence="1">
    <location>
        <begin position="147"/>
        <end position="166"/>
    </location>
</feature>
<accession>A0A9X3SBN1</accession>
<organism evidence="2 3">
    <name type="scientific">Solirubrobacter ginsenosidimutans</name>
    <dbReference type="NCBI Taxonomy" id="490573"/>
    <lineage>
        <taxon>Bacteria</taxon>
        <taxon>Bacillati</taxon>
        <taxon>Actinomycetota</taxon>
        <taxon>Thermoleophilia</taxon>
        <taxon>Solirubrobacterales</taxon>
        <taxon>Solirubrobacteraceae</taxon>
        <taxon>Solirubrobacter</taxon>
    </lineage>
</organism>
<dbReference type="Proteomes" id="UP001149140">
    <property type="component" value="Unassembled WGS sequence"/>
</dbReference>
<reference evidence="2" key="1">
    <citation type="submission" date="2022-10" db="EMBL/GenBank/DDBJ databases">
        <title>The WGS of Solirubrobacter ginsenosidimutans DSM 21036.</title>
        <authorList>
            <person name="Jiang Z."/>
        </authorList>
    </citation>
    <scope>NUCLEOTIDE SEQUENCE</scope>
    <source>
        <strain evidence="2">DSM 21036</strain>
    </source>
</reference>
<dbReference type="AlphaFoldDB" id="A0A9X3SBN1"/>
<comment type="caution">
    <text evidence="2">The sequence shown here is derived from an EMBL/GenBank/DDBJ whole genome shotgun (WGS) entry which is preliminary data.</text>
</comment>
<keyword evidence="3" id="KW-1185">Reference proteome</keyword>
<protein>
    <submittedName>
        <fullName evidence="2">Uncharacterized protein</fullName>
    </submittedName>
</protein>
<evidence type="ECO:0000313" key="2">
    <source>
        <dbReference type="EMBL" id="MDA0167143.1"/>
    </source>
</evidence>
<dbReference type="EMBL" id="JAPDOD010000089">
    <property type="protein sequence ID" value="MDA0167143.1"/>
    <property type="molecule type" value="Genomic_DNA"/>
</dbReference>
<sequence length="166" mass="18706">MRAAFAVGWAEGHPFEVWALYTSRREAQRHAAAAAYVFQVFALPVYEDYGEVPRWLRPPWRFGTRFRERVADEVELTADALMEGELEAVEAGPVVAVIDFDPPEPQEVRLLFTHTSAAAPYLQDRADWAEPQRSDTMPVYGSYEACPPGQRYTAPGPPLSQLVLPR</sequence>
<gene>
    <name evidence="2" type="ORF">OM076_43180</name>
</gene>
<proteinExistence type="predicted"/>
<evidence type="ECO:0000256" key="1">
    <source>
        <dbReference type="SAM" id="MobiDB-lite"/>
    </source>
</evidence>
<dbReference type="RefSeq" id="WP_270046393.1">
    <property type="nucleotide sequence ID" value="NZ_JAPDOD010000089.1"/>
</dbReference>
<evidence type="ECO:0000313" key="3">
    <source>
        <dbReference type="Proteomes" id="UP001149140"/>
    </source>
</evidence>